<accession>A0ACC2MD23</accession>
<dbReference type="EMBL" id="CM056810">
    <property type="protein sequence ID" value="KAJ8643523.1"/>
    <property type="molecule type" value="Genomic_DNA"/>
</dbReference>
<dbReference type="Proteomes" id="UP001234297">
    <property type="component" value="Chromosome 2"/>
</dbReference>
<protein>
    <submittedName>
        <fullName evidence="1">Uncharacterized protein</fullName>
    </submittedName>
</protein>
<comment type="caution">
    <text evidence="1">The sequence shown here is derived from an EMBL/GenBank/DDBJ whole genome shotgun (WGS) entry which is preliminary data.</text>
</comment>
<keyword evidence="2" id="KW-1185">Reference proteome</keyword>
<evidence type="ECO:0000313" key="2">
    <source>
        <dbReference type="Proteomes" id="UP001234297"/>
    </source>
</evidence>
<name>A0ACC2MD23_PERAE</name>
<reference evidence="1 2" key="1">
    <citation type="journal article" date="2022" name="Hortic Res">
        <title>A haplotype resolved chromosomal level avocado genome allows analysis of novel avocado genes.</title>
        <authorList>
            <person name="Nath O."/>
            <person name="Fletcher S.J."/>
            <person name="Hayward A."/>
            <person name="Shaw L.M."/>
            <person name="Masouleh A.K."/>
            <person name="Furtado A."/>
            <person name="Henry R.J."/>
            <person name="Mitter N."/>
        </authorList>
    </citation>
    <scope>NUCLEOTIDE SEQUENCE [LARGE SCALE GENOMIC DNA]</scope>
    <source>
        <strain evidence="2">cv. Hass</strain>
    </source>
</reference>
<proteinExistence type="predicted"/>
<organism evidence="1 2">
    <name type="scientific">Persea americana</name>
    <name type="common">Avocado</name>
    <dbReference type="NCBI Taxonomy" id="3435"/>
    <lineage>
        <taxon>Eukaryota</taxon>
        <taxon>Viridiplantae</taxon>
        <taxon>Streptophyta</taxon>
        <taxon>Embryophyta</taxon>
        <taxon>Tracheophyta</taxon>
        <taxon>Spermatophyta</taxon>
        <taxon>Magnoliopsida</taxon>
        <taxon>Magnoliidae</taxon>
        <taxon>Laurales</taxon>
        <taxon>Lauraceae</taxon>
        <taxon>Persea</taxon>
    </lineage>
</organism>
<sequence>MAPAGRKRRRTQYRKRLLRSKKTKESSNEFHSISTAASTVTEAGLNTEIPNSICSTPKGQKFRIPKLLSCPPAPKKKRRLTLGCSSQSSTVSFFRPPDLEMFFLFALRDVSV</sequence>
<gene>
    <name evidence="1" type="ORF">MRB53_005271</name>
</gene>
<evidence type="ECO:0000313" key="1">
    <source>
        <dbReference type="EMBL" id="KAJ8643523.1"/>
    </source>
</evidence>